<feature type="transmembrane region" description="Helical" evidence="7">
    <location>
        <begin position="45"/>
        <end position="75"/>
    </location>
</feature>
<dbReference type="PROSITE" id="PS50928">
    <property type="entry name" value="ABC_TM1"/>
    <property type="match status" value="1"/>
</dbReference>
<evidence type="ECO:0000256" key="1">
    <source>
        <dbReference type="ARBA" id="ARBA00004651"/>
    </source>
</evidence>
<dbReference type="PANTHER" id="PTHR30465">
    <property type="entry name" value="INNER MEMBRANE ABC TRANSPORTER"/>
    <property type="match status" value="1"/>
</dbReference>
<sequence length="232" mass="25332">MILERMPVSIYFGVVSMLVTYGVCLPLGILKAIKHRTWLDNVSSVAVFAGYAIPGYALGAILLVSFGAGLGWFPMRGFIGDDFETLSTADKIKDIVSHTVLPLLCYLVGSFAFMTMLMKNNLMDNLAADYVRTAAAKGVSFPRAVFKHAFRNSIIPIATTFGSNITLLVTGSILIERVFDINGFGLLQFNSIVEYDEPVIMGVTFFSAFLMLLGNVLSDLCVALVDPRVSYK</sequence>
<comment type="similarity">
    <text evidence="7">Belongs to the binding-protein-dependent transport system permease family.</text>
</comment>
<dbReference type="AlphaFoldDB" id="A0A858RSF1"/>
<evidence type="ECO:0000256" key="7">
    <source>
        <dbReference type="RuleBase" id="RU363032"/>
    </source>
</evidence>
<dbReference type="Proteomes" id="UP000501812">
    <property type="component" value="Chromosome"/>
</dbReference>
<comment type="subcellular location">
    <subcellularLocation>
        <location evidence="1 7">Cell membrane</location>
        <topology evidence="1 7">Multi-pass membrane protein</topology>
    </subcellularLocation>
</comment>
<dbReference type="SUPFAM" id="SSF161098">
    <property type="entry name" value="MetI-like"/>
    <property type="match status" value="1"/>
</dbReference>
<evidence type="ECO:0000256" key="6">
    <source>
        <dbReference type="ARBA" id="ARBA00023136"/>
    </source>
</evidence>
<dbReference type="InterPro" id="IPR035906">
    <property type="entry name" value="MetI-like_sf"/>
</dbReference>
<gene>
    <name evidence="9" type="ORF">HHL09_18805</name>
</gene>
<feature type="transmembrane region" description="Helical" evidence="7">
    <location>
        <begin position="199"/>
        <end position="225"/>
    </location>
</feature>
<organism evidence="9 10">
    <name type="scientific">Luteolibacter luteus</name>
    <dbReference type="NCBI Taxonomy" id="2728835"/>
    <lineage>
        <taxon>Bacteria</taxon>
        <taxon>Pseudomonadati</taxon>
        <taxon>Verrucomicrobiota</taxon>
        <taxon>Verrucomicrobiia</taxon>
        <taxon>Verrucomicrobiales</taxon>
        <taxon>Verrucomicrobiaceae</taxon>
        <taxon>Luteolibacter</taxon>
    </lineage>
</organism>
<protein>
    <submittedName>
        <fullName evidence="9">ABC transporter permease subunit</fullName>
    </submittedName>
</protein>
<dbReference type="InterPro" id="IPR000515">
    <property type="entry name" value="MetI-like"/>
</dbReference>
<dbReference type="PANTHER" id="PTHR30465:SF66">
    <property type="entry name" value="INNER MEMBRANE ABC TRANSPORTER PERMEASE PROTEIN YEJB"/>
    <property type="match status" value="1"/>
</dbReference>
<dbReference type="GO" id="GO:0042884">
    <property type="term" value="P:microcin transport"/>
    <property type="evidence" value="ECO:0007669"/>
    <property type="project" value="TreeGrafter"/>
</dbReference>
<keyword evidence="5 7" id="KW-1133">Transmembrane helix</keyword>
<keyword evidence="3" id="KW-1003">Cell membrane</keyword>
<feature type="transmembrane region" description="Helical" evidence="7">
    <location>
        <begin position="12"/>
        <end position="33"/>
    </location>
</feature>
<accession>A0A858RSF1</accession>
<dbReference type="Pfam" id="PF00528">
    <property type="entry name" value="BPD_transp_1"/>
    <property type="match status" value="1"/>
</dbReference>
<dbReference type="GO" id="GO:0055085">
    <property type="term" value="P:transmembrane transport"/>
    <property type="evidence" value="ECO:0007669"/>
    <property type="project" value="InterPro"/>
</dbReference>
<keyword evidence="6 7" id="KW-0472">Membrane</keyword>
<keyword evidence="4 7" id="KW-0812">Transmembrane</keyword>
<feature type="transmembrane region" description="Helical" evidence="7">
    <location>
        <begin position="95"/>
        <end position="117"/>
    </location>
</feature>
<evidence type="ECO:0000259" key="8">
    <source>
        <dbReference type="PROSITE" id="PS50928"/>
    </source>
</evidence>
<evidence type="ECO:0000256" key="3">
    <source>
        <dbReference type="ARBA" id="ARBA00022475"/>
    </source>
</evidence>
<proteinExistence type="inferred from homology"/>
<feature type="domain" description="ABC transmembrane type-1" evidence="8">
    <location>
        <begin position="6"/>
        <end position="222"/>
    </location>
</feature>
<dbReference type="CDD" id="cd06261">
    <property type="entry name" value="TM_PBP2"/>
    <property type="match status" value="1"/>
</dbReference>
<dbReference type="EMBL" id="CP051774">
    <property type="protein sequence ID" value="QJE99319.1"/>
    <property type="molecule type" value="Genomic_DNA"/>
</dbReference>
<evidence type="ECO:0000256" key="4">
    <source>
        <dbReference type="ARBA" id="ARBA00022692"/>
    </source>
</evidence>
<evidence type="ECO:0000256" key="5">
    <source>
        <dbReference type="ARBA" id="ARBA00022989"/>
    </source>
</evidence>
<reference evidence="9 10" key="1">
    <citation type="submission" date="2020-04" db="EMBL/GenBank/DDBJ databases">
        <title>Luteolibacter sp. G-1-1-1 isolated from soil.</title>
        <authorList>
            <person name="Dahal R.H."/>
        </authorList>
    </citation>
    <scope>NUCLEOTIDE SEQUENCE [LARGE SCALE GENOMIC DNA]</scope>
    <source>
        <strain evidence="9 10">G-1-1-1</strain>
    </source>
</reference>
<dbReference type="GO" id="GO:0005886">
    <property type="term" value="C:plasma membrane"/>
    <property type="evidence" value="ECO:0007669"/>
    <property type="project" value="UniProtKB-SubCell"/>
</dbReference>
<name>A0A858RSF1_9BACT</name>
<feature type="transmembrane region" description="Helical" evidence="7">
    <location>
        <begin position="153"/>
        <end position="179"/>
    </location>
</feature>
<evidence type="ECO:0000256" key="2">
    <source>
        <dbReference type="ARBA" id="ARBA00022448"/>
    </source>
</evidence>
<keyword evidence="10" id="KW-1185">Reference proteome</keyword>
<evidence type="ECO:0000313" key="9">
    <source>
        <dbReference type="EMBL" id="QJE99319.1"/>
    </source>
</evidence>
<dbReference type="KEGG" id="luo:HHL09_18805"/>
<dbReference type="Gene3D" id="1.10.3720.10">
    <property type="entry name" value="MetI-like"/>
    <property type="match status" value="1"/>
</dbReference>
<keyword evidence="2 7" id="KW-0813">Transport</keyword>
<evidence type="ECO:0000313" key="10">
    <source>
        <dbReference type="Proteomes" id="UP000501812"/>
    </source>
</evidence>